<protein>
    <recommendedName>
        <fullName evidence="3 5">Regulatory protein RecX</fullName>
    </recommendedName>
</protein>
<evidence type="ECO:0000256" key="1">
    <source>
        <dbReference type="ARBA" id="ARBA00004496"/>
    </source>
</evidence>
<evidence type="ECO:0000313" key="9">
    <source>
        <dbReference type="Proteomes" id="UP001589830"/>
    </source>
</evidence>
<dbReference type="RefSeq" id="WP_188845975.1">
    <property type="nucleotide sequence ID" value="NZ_BMPJ01000004.1"/>
</dbReference>
<comment type="subcellular location">
    <subcellularLocation>
        <location evidence="1 5">Cytoplasm</location>
    </subcellularLocation>
</comment>
<reference evidence="8 9" key="1">
    <citation type="submission" date="2024-09" db="EMBL/GenBank/DDBJ databases">
        <authorList>
            <person name="Sun Q."/>
            <person name="Mori K."/>
        </authorList>
    </citation>
    <scope>NUCLEOTIDE SEQUENCE [LARGE SCALE GENOMIC DNA]</scope>
    <source>
        <strain evidence="8 9">NCAIM B.02340</strain>
    </source>
</reference>
<name>A0ABV6Q373_9DEIN</name>
<dbReference type="InterPro" id="IPR036388">
    <property type="entry name" value="WH-like_DNA-bd_sf"/>
</dbReference>
<dbReference type="PANTHER" id="PTHR33602">
    <property type="entry name" value="REGULATORY PROTEIN RECX FAMILY PROTEIN"/>
    <property type="match status" value="1"/>
</dbReference>
<comment type="function">
    <text evidence="5">Modulates RecA activity.</text>
</comment>
<dbReference type="Gene3D" id="1.10.10.10">
    <property type="entry name" value="Winged helix-like DNA-binding domain superfamily/Winged helix DNA-binding domain"/>
    <property type="match status" value="2"/>
</dbReference>
<feature type="domain" description="RecX second three-helical" evidence="6">
    <location>
        <begin position="51"/>
        <end position="89"/>
    </location>
</feature>
<evidence type="ECO:0000313" key="8">
    <source>
        <dbReference type="EMBL" id="MFC0596571.1"/>
    </source>
</evidence>
<proteinExistence type="inferred from homology"/>
<feature type="domain" description="RecX first three-helical" evidence="7">
    <location>
        <begin position="6"/>
        <end position="44"/>
    </location>
</feature>
<evidence type="ECO:0000256" key="4">
    <source>
        <dbReference type="ARBA" id="ARBA00022490"/>
    </source>
</evidence>
<dbReference type="Pfam" id="PF21982">
    <property type="entry name" value="RecX_HTH1"/>
    <property type="match status" value="1"/>
</dbReference>
<comment type="caution">
    <text evidence="8">The sequence shown here is derived from an EMBL/GenBank/DDBJ whole genome shotgun (WGS) entry which is preliminary data.</text>
</comment>
<dbReference type="PANTHER" id="PTHR33602:SF1">
    <property type="entry name" value="REGULATORY PROTEIN RECX FAMILY PROTEIN"/>
    <property type="match status" value="1"/>
</dbReference>
<keyword evidence="4 5" id="KW-0963">Cytoplasm</keyword>
<dbReference type="InterPro" id="IPR053926">
    <property type="entry name" value="RecX_HTH_1st"/>
</dbReference>
<evidence type="ECO:0000256" key="2">
    <source>
        <dbReference type="ARBA" id="ARBA00009695"/>
    </source>
</evidence>
<evidence type="ECO:0000256" key="5">
    <source>
        <dbReference type="HAMAP-Rule" id="MF_01114"/>
    </source>
</evidence>
<organism evidence="8 9">
    <name type="scientific">Thermus composti</name>
    <dbReference type="NCBI Taxonomy" id="532059"/>
    <lineage>
        <taxon>Bacteria</taxon>
        <taxon>Thermotogati</taxon>
        <taxon>Deinococcota</taxon>
        <taxon>Deinococci</taxon>
        <taxon>Thermales</taxon>
        <taxon>Thermaceae</taxon>
        <taxon>Thermus</taxon>
    </lineage>
</organism>
<evidence type="ECO:0000259" key="6">
    <source>
        <dbReference type="Pfam" id="PF02631"/>
    </source>
</evidence>
<sequence>MGGSEALAWAVKLLARRGMSEARLKEKLLGRFPPEEVDSALARLKALGYLDDRAFAETFVAVRRQYGPKKLRHLLWVQGVAEEVVEEVLQGLGEAEVLEAALRVLRRYRHRQDPAKAVRFLRGRGFPLGVAWEAYRLVKEEERE</sequence>
<evidence type="ECO:0000256" key="3">
    <source>
        <dbReference type="ARBA" id="ARBA00018111"/>
    </source>
</evidence>
<evidence type="ECO:0000259" key="7">
    <source>
        <dbReference type="Pfam" id="PF21982"/>
    </source>
</evidence>
<dbReference type="InterPro" id="IPR053924">
    <property type="entry name" value="RecX_HTH_2nd"/>
</dbReference>
<dbReference type="Pfam" id="PF02631">
    <property type="entry name" value="RecX_HTH2"/>
    <property type="match status" value="1"/>
</dbReference>
<comment type="similarity">
    <text evidence="2 5">Belongs to the RecX family.</text>
</comment>
<dbReference type="HAMAP" id="MF_01114">
    <property type="entry name" value="RecX"/>
    <property type="match status" value="1"/>
</dbReference>
<keyword evidence="9" id="KW-1185">Reference proteome</keyword>
<dbReference type="EMBL" id="JBHLTW010000045">
    <property type="protein sequence ID" value="MFC0596571.1"/>
    <property type="molecule type" value="Genomic_DNA"/>
</dbReference>
<accession>A0ABV6Q373</accession>
<gene>
    <name evidence="5" type="primary">recX</name>
    <name evidence="8" type="ORF">ACFFFP_10415</name>
</gene>
<dbReference type="Proteomes" id="UP001589830">
    <property type="component" value="Unassembled WGS sequence"/>
</dbReference>
<dbReference type="InterPro" id="IPR003783">
    <property type="entry name" value="Regulatory_RecX"/>
</dbReference>